<dbReference type="CDD" id="cd07377">
    <property type="entry name" value="WHTH_GntR"/>
    <property type="match status" value="1"/>
</dbReference>
<dbReference type="Gene3D" id="1.10.10.10">
    <property type="entry name" value="Winged helix-like DNA-binding domain superfamily/Winged helix DNA-binding domain"/>
    <property type="match status" value="1"/>
</dbReference>
<comment type="caution">
    <text evidence="5">The sequence shown here is derived from an EMBL/GenBank/DDBJ whole genome shotgun (WGS) entry which is preliminary data.</text>
</comment>
<dbReference type="InterPro" id="IPR036388">
    <property type="entry name" value="WH-like_DNA-bd_sf"/>
</dbReference>
<evidence type="ECO:0000256" key="3">
    <source>
        <dbReference type="ARBA" id="ARBA00023163"/>
    </source>
</evidence>
<dbReference type="PROSITE" id="PS50949">
    <property type="entry name" value="HTH_GNTR"/>
    <property type="match status" value="1"/>
</dbReference>
<proteinExistence type="predicted"/>
<dbReference type="InterPro" id="IPR000485">
    <property type="entry name" value="AsnC-type_HTH_dom"/>
</dbReference>
<dbReference type="InterPro" id="IPR008920">
    <property type="entry name" value="TF_FadR/GntR_C"/>
</dbReference>
<dbReference type="PRINTS" id="PR00035">
    <property type="entry name" value="HTHGNTR"/>
</dbReference>
<feature type="domain" description="HTH gntR-type" evidence="4">
    <location>
        <begin position="1"/>
        <end position="67"/>
    </location>
</feature>
<dbReference type="PRINTS" id="PR00033">
    <property type="entry name" value="HTHASNC"/>
</dbReference>
<keyword evidence="6" id="KW-1185">Reference proteome</keyword>
<dbReference type="InterPro" id="IPR036390">
    <property type="entry name" value="WH_DNA-bd_sf"/>
</dbReference>
<name>A0ABN3P6I6_9MICO</name>
<reference evidence="5 6" key="1">
    <citation type="journal article" date="2019" name="Int. J. Syst. Evol. Microbiol.">
        <title>The Global Catalogue of Microorganisms (GCM) 10K type strain sequencing project: providing services to taxonomists for standard genome sequencing and annotation.</title>
        <authorList>
            <consortium name="The Broad Institute Genomics Platform"/>
            <consortium name="The Broad Institute Genome Sequencing Center for Infectious Disease"/>
            <person name="Wu L."/>
            <person name="Ma J."/>
        </authorList>
    </citation>
    <scope>NUCLEOTIDE SEQUENCE [LARGE SCALE GENOMIC DNA]</scope>
    <source>
        <strain evidence="5 6">JCM 16365</strain>
    </source>
</reference>
<dbReference type="PANTHER" id="PTHR43537:SF5">
    <property type="entry name" value="UXU OPERON TRANSCRIPTIONAL REGULATOR"/>
    <property type="match status" value="1"/>
</dbReference>
<dbReference type="SUPFAM" id="SSF48008">
    <property type="entry name" value="GntR ligand-binding domain-like"/>
    <property type="match status" value="1"/>
</dbReference>
<dbReference type="InterPro" id="IPR000524">
    <property type="entry name" value="Tscrpt_reg_HTH_GntR"/>
</dbReference>
<gene>
    <name evidence="5" type="ORF">GCM10009862_06330</name>
</gene>
<accession>A0ABN3P6I6</accession>
<sequence length="199" mass="21832">MLGDEVFELLGRAIRDGKLAPGQSLRDVELAERFGISRTPVREALQRLERIGLVEISANRFTRVTVPTERLIADTRAFIVGFTAEALRAALPSCSDEQLGILVAAYDRMLATPLGTGSHTEASTAFFRTLSMATGNIVLGRFIRETSLTLERNLQGWAFIDVASDAGRRAGDALRRALLSRNAARGDAILRAYQRERGE</sequence>
<keyword evidence="2" id="KW-0238">DNA-binding</keyword>
<evidence type="ECO:0000256" key="1">
    <source>
        <dbReference type="ARBA" id="ARBA00023015"/>
    </source>
</evidence>
<evidence type="ECO:0000313" key="6">
    <source>
        <dbReference type="Proteomes" id="UP001500274"/>
    </source>
</evidence>
<dbReference type="Proteomes" id="UP001500274">
    <property type="component" value="Unassembled WGS sequence"/>
</dbReference>
<dbReference type="EMBL" id="BAAARI010000003">
    <property type="protein sequence ID" value="GAA2570272.1"/>
    <property type="molecule type" value="Genomic_DNA"/>
</dbReference>
<protein>
    <recommendedName>
        <fullName evidence="4">HTH gntR-type domain-containing protein</fullName>
    </recommendedName>
</protein>
<evidence type="ECO:0000313" key="5">
    <source>
        <dbReference type="EMBL" id="GAA2570272.1"/>
    </source>
</evidence>
<evidence type="ECO:0000259" key="4">
    <source>
        <dbReference type="PROSITE" id="PS50949"/>
    </source>
</evidence>
<dbReference type="Pfam" id="PF00392">
    <property type="entry name" value="GntR"/>
    <property type="match status" value="1"/>
</dbReference>
<evidence type="ECO:0000256" key="2">
    <source>
        <dbReference type="ARBA" id="ARBA00023125"/>
    </source>
</evidence>
<keyword evidence="3" id="KW-0804">Transcription</keyword>
<dbReference type="PANTHER" id="PTHR43537">
    <property type="entry name" value="TRANSCRIPTIONAL REGULATOR, GNTR FAMILY"/>
    <property type="match status" value="1"/>
</dbReference>
<organism evidence="5 6">
    <name type="scientific">Microbacterium binotii</name>
    <dbReference type="NCBI Taxonomy" id="462710"/>
    <lineage>
        <taxon>Bacteria</taxon>
        <taxon>Bacillati</taxon>
        <taxon>Actinomycetota</taxon>
        <taxon>Actinomycetes</taxon>
        <taxon>Micrococcales</taxon>
        <taxon>Microbacteriaceae</taxon>
        <taxon>Microbacterium</taxon>
    </lineage>
</organism>
<dbReference type="SMART" id="SM00345">
    <property type="entry name" value="HTH_GNTR"/>
    <property type="match status" value="1"/>
</dbReference>
<dbReference type="SUPFAM" id="SSF46785">
    <property type="entry name" value="Winged helix' DNA-binding domain"/>
    <property type="match status" value="1"/>
</dbReference>
<keyword evidence="1" id="KW-0805">Transcription regulation</keyword>
<dbReference type="Gene3D" id="1.20.120.530">
    <property type="entry name" value="GntR ligand-binding domain-like"/>
    <property type="match status" value="1"/>
</dbReference>